<proteinExistence type="inferred from homology"/>
<comment type="similarity">
    <text evidence="5">Belongs to the UPF0060 family.</text>
</comment>
<dbReference type="Proteomes" id="UP000199473">
    <property type="component" value="Unassembled WGS sequence"/>
</dbReference>
<keyword evidence="2 5" id="KW-0812">Transmembrane</keyword>
<dbReference type="InterPro" id="IPR003844">
    <property type="entry name" value="UPF0060"/>
</dbReference>
<evidence type="ECO:0000313" key="6">
    <source>
        <dbReference type="EMBL" id="SFK96953.1"/>
    </source>
</evidence>
<dbReference type="NCBIfam" id="NF002586">
    <property type="entry name" value="PRK02237.1"/>
    <property type="match status" value="1"/>
</dbReference>
<feature type="transmembrane region" description="Helical" evidence="5">
    <location>
        <begin position="67"/>
        <end position="88"/>
    </location>
</feature>
<keyword evidence="3 5" id="KW-1133">Transmembrane helix</keyword>
<dbReference type="AlphaFoldDB" id="A0A1I4DV79"/>
<keyword evidence="7" id="KW-1185">Reference proteome</keyword>
<keyword evidence="1 5" id="KW-1003">Cell membrane</keyword>
<evidence type="ECO:0000256" key="1">
    <source>
        <dbReference type="ARBA" id="ARBA00022475"/>
    </source>
</evidence>
<dbReference type="STRING" id="1123062.SAMN02745775_112132"/>
<keyword evidence="4 5" id="KW-0472">Membrane</keyword>
<dbReference type="InterPro" id="IPR037185">
    <property type="entry name" value="EmrE-like"/>
</dbReference>
<protein>
    <submittedName>
        <fullName evidence="6">Small multidrug resistance family-3 protein</fullName>
    </submittedName>
</protein>
<dbReference type="SUPFAM" id="SSF103481">
    <property type="entry name" value="Multidrug resistance efflux transporter EmrE"/>
    <property type="match status" value="1"/>
</dbReference>
<dbReference type="GO" id="GO:0005886">
    <property type="term" value="C:plasma membrane"/>
    <property type="evidence" value="ECO:0007669"/>
    <property type="project" value="UniProtKB-SubCell"/>
</dbReference>
<evidence type="ECO:0000256" key="2">
    <source>
        <dbReference type="ARBA" id="ARBA00022692"/>
    </source>
</evidence>
<evidence type="ECO:0000313" key="7">
    <source>
        <dbReference type="Proteomes" id="UP000199473"/>
    </source>
</evidence>
<evidence type="ECO:0000256" key="4">
    <source>
        <dbReference type="ARBA" id="ARBA00023136"/>
    </source>
</evidence>
<gene>
    <name evidence="6" type="ORF">SAMN02745775_112132</name>
</gene>
<reference evidence="6 7" key="1">
    <citation type="submission" date="2016-10" db="EMBL/GenBank/DDBJ databases">
        <authorList>
            <person name="de Groot N.N."/>
        </authorList>
    </citation>
    <scope>NUCLEOTIDE SEQUENCE [LARGE SCALE GENOMIC DNA]</scope>
    <source>
        <strain evidence="6 7">DSM 19981</strain>
    </source>
</reference>
<dbReference type="EMBL" id="FOSQ01000012">
    <property type="protein sequence ID" value="SFK96953.1"/>
    <property type="molecule type" value="Genomic_DNA"/>
</dbReference>
<comment type="subcellular location">
    <subcellularLocation>
        <location evidence="5">Cell membrane</location>
        <topology evidence="5">Multi-pass membrane protein</topology>
    </subcellularLocation>
</comment>
<dbReference type="PANTHER" id="PTHR36116">
    <property type="entry name" value="UPF0060 MEMBRANE PROTEIN YNFA"/>
    <property type="match status" value="1"/>
</dbReference>
<feature type="transmembrane region" description="Helical" evidence="5">
    <location>
        <begin position="100"/>
        <end position="117"/>
    </location>
</feature>
<feature type="transmembrane region" description="Helical" evidence="5">
    <location>
        <begin position="43"/>
        <end position="60"/>
    </location>
</feature>
<organism evidence="6 7">
    <name type="scientific">Falsiroseomonas stagni DSM 19981</name>
    <dbReference type="NCBI Taxonomy" id="1123062"/>
    <lineage>
        <taxon>Bacteria</taxon>
        <taxon>Pseudomonadati</taxon>
        <taxon>Pseudomonadota</taxon>
        <taxon>Alphaproteobacteria</taxon>
        <taxon>Acetobacterales</taxon>
        <taxon>Roseomonadaceae</taxon>
        <taxon>Falsiroseomonas</taxon>
    </lineage>
</organism>
<dbReference type="PANTHER" id="PTHR36116:SF1">
    <property type="entry name" value="UPF0060 MEMBRANE PROTEIN YNFA"/>
    <property type="match status" value="1"/>
</dbReference>
<evidence type="ECO:0000256" key="5">
    <source>
        <dbReference type="HAMAP-Rule" id="MF_00010"/>
    </source>
</evidence>
<sequence>MFHLVRSHGDHRLNAIALYALAAVAEIAGCFAAWAVLRDGRSAWWLLPGLLCLALFAFLLTRIDAAFAGRAFAAYGGIYIAASLGWMWAMEGARPDRWDLMGLALCLAGAALILLAPRPTG</sequence>
<name>A0A1I4DV79_9PROT</name>
<feature type="transmembrane region" description="Helical" evidence="5">
    <location>
        <begin position="16"/>
        <end position="37"/>
    </location>
</feature>
<evidence type="ECO:0000256" key="3">
    <source>
        <dbReference type="ARBA" id="ARBA00022989"/>
    </source>
</evidence>
<dbReference type="Pfam" id="PF02694">
    <property type="entry name" value="UPF0060"/>
    <property type="match status" value="1"/>
</dbReference>
<dbReference type="HAMAP" id="MF_00010">
    <property type="entry name" value="UPF0060"/>
    <property type="match status" value="1"/>
</dbReference>
<accession>A0A1I4DV79</accession>